<name>A0ABM7KW48_9MYCO</name>
<dbReference type="InterPro" id="IPR029057">
    <property type="entry name" value="PRTase-like"/>
</dbReference>
<keyword evidence="2" id="KW-0614">Plasmid</keyword>
<keyword evidence="3" id="KW-1185">Reference proteome</keyword>
<protein>
    <recommendedName>
        <fullName evidence="4">Phosphoribosyltransferase</fullName>
    </recommendedName>
</protein>
<reference evidence="2 3" key="1">
    <citation type="journal article" date="2019" name="Emerg. Microbes Infect.">
        <title>Comprehensive subspecies identification of 175 nontuberculous mycobacteria species based on 7547 genomic profiles.</title>
        <authorList>
            <person name="Matsumoto Y."/>
            <person name="Kinjo T."/>
            <person name="Motooka D."/>
            <person name="Nabeya D."/>
            <person name="Jung N."/>
            <person name="Uechi K."/>
            <person name="Horii T."/>
            <person name="Iida T."/>
            <person name="Fujita J."/>
            <person name="Nakamura S."/>
        </authorList>
    </citation>
    <scope>NUCLEOTIDE SEQUENCE [LARGE SCALE GENOMIC DNA]</scope>
    <source>
        <strain evidence="2 3">JCM 12687</strain>
        <plasmid evidence="2">pJCM12687</plasmid>
    </source>
</reference>
<dbReference type="Gene3D" id="3.40.50.2020">
    <property type="match status" value="1"/>
</dbReference>
<gene>
    <name evidence="2" type="ORF">MBRA_55530</name>
</gene>
<sequence length="260" mass="27828">MISMSGPDALQLNDTPQDIPACVRGAAGYLRNVIREPRITCRVCAAPVDGFDRCWRCSQHLCRIGLADIVAPLTYAVSGTLSADLLHRYKDNPVRAIREKHSVIVKRLLELGIALHERCIASAAGLAVSLRLVIPSLTGRPGRHPFADLARQIKAASATVALAPAPDAVCDRAVNDKFALRPAACLKGRHVLILDDVWTTGSNAQSAALAVRRAGASAVSVMVIGRWLSPRTGIATNFIATRLQRDYDPTICPVTGGKCP</sequence>
<evidence type="ECO:0000256" key="1">
    <source>
        <dbReference type="ARBA" id="ARBA00008007"/>
    </source>
</evidence>
<dbReference type="PANTHER" id="PTHR47505:SF1">
    <property type="entry name" value="DNA UTILIZATION PROTEIN YHGH"/>
    <property type="match status" value="1"/>
</dbReference>
<dbReference type="InterPro" id="IPR051910">
    <property type="entry name" value="ComF/GntX_DNA_util-trans"/>
</dbReference>
<dbReference type="PANTHER" id="PTHR47505">
    <property type="entry name" value="DNA UTILIZATION PROTEIN YHGH"/>
    <property type="match status" value="1"/>
</dbReference>
<evidence type="ECO:0008006" key="4">
    <source>
        <dbReference type="Google" id="ProtNLM"/>
    </source>
</evidence>
<evidence type="ECO:0000313" key="2">
    <source>
        <dbReference type="EMBL" id="BBZ15358.1"/>
    </source>
</evidence>
<proteinExistence type="inferred from homology"/>
<evidence type="ECO:0000313" key="3">
    <source>
        <dbReference type="Proteomes" id="UP000467379"/>
    </source>
</evidence>
<dbReference type="CDD" id="cd06223">
    <property type="entry name" value="PRTases_typeI"/>
    <property type="match status" value="1"/>
</dbReference>
<dbReference type="SUPFAM" id="SSF53271">
    <property type="entry name" value="PRTase-like"/>
    <property type="match status" value="1"/>
</dbReference>
<geneLocation type="plasmid" evidence="2 3">
    <name>pJCM12687</name>
</geneLocation>
<organism evidence="2 3">
    <name type="scientific">Mycobacterium branderi</name>
    <dbReference type="NCBI Taxonomy" id="43348"/>
    <lineage>
        <taxon>Bacteria</taxon>
        <taxon>Bacillati</taxon>
        <taxon>Actinomycetota</taxon>
        <taxon>Actinomycetes</taxon>
        <taxon>Mycobacteriales</taxon>
        <taxon>Mycobacteriaceae</taxon>
        <taxon>Mycobacterium</taxon>
    </lineage>
</organism>
<comment type="similarity">
    <text evidence="1">Belongs to the ComF/GntX family.</text>
</comment>
<dbReference type="Proteomes" id="UP000467379">
    <property type="component" value="Plasmid pJCM12687"/>
</dbReference>
<dbReference type="InterPro" id="IPR000836">
    <property type="entry name" value="PRTase_dom"/>
</dbReference>
<accession>A0ABM7KW48</accession>
<dbReference type="EMBL" id="AP022607">
    <property type="protein sequence ID" value="BBZ15358.1"/>
    <property type="molecule type" value="Genomic_DNA"/>
</dbReference>